<protein>
    <submittedName>
        <fullName evidence="1">ENR1 protein</fullName>
    </submittedName>
</protein>
<comment type="caution">
    <text evidence="1">The sequence shown here is derived from an EMBL/GenBank/DDBJ whole genome shotgun (WGS) entry which is preliminary data.</text>
</comment>
<evidence type="ECO:0000313" key="1">
    <source>
        <dbReference type="EMBL" id="NXN22896.1"/>
    </source>
</evidence>
<sequence length="88" mass="10101">RMSEWDLPTRGENLFVDAMQRIAIELNVSSCWICGGSQMTEQWPWRGESIGPQQLLDWNNTHKSSTARPEGWVLSHELIGQFCILRNG</sequence>
<feature type="non-terminal residue" evidence="1">
    <location>
        <position position="88"/>
    </location>
</feature>
<organism evidence="1 2">
    <name type="scientific">Nycticryphes semicollaris</name>
    <dbReference type="NCBI Taxonomy" id="227226"/>
    <lineage>
        <taxon>Eukaryota</taxon>
        <taxon>Metazoa</taxon>
        <taxon>Chordata</taxon>
        <taxon>Craniata</taxon>
        <taxon>Vertebrata</taxon>
        <taxon>Euteleostomi</taxon>
        <taxon>Archelosauria</taxon>
        <taxon>Archosauria</taxon>
        <taxon>Dinosauria</taxon>
        <taxon>Saurischia</taxon>
        <taxon>Theropoda</taxon>
        <taxon>Coelurosauria</taxon>
        <taxon>Aves</taxon>
        <taxon>Neognathae</taxon>
        <taxon>Neoaves</taxon>
        <taxon>Charadriiformes</taxon>
        <taxon>Rostratulidae</taxon>
        <taxon>Nycticryphes</taxon>
    </lineage>
</organism>
<dbReference type="AlphaFoldDB" id="A0A7L1HBI1"/>
<dbReference type="EMBL" id="VXBJ01001447">
    <property type="protein sequence ID" value="NXN22896.1"/>
    <property type="molecule type" value="Genomic_DNA"/>
</dbReference>
<evidence type="ECO:0000313" key="2">
    <source>
        <dbReference type="Proteomes" id="UP000586634"/>
    </source>
</evidence>
<feature type="non-terminal residue" evidence="1">
    <location>
        <position position="1"/>
    </location>
</feature>
<dbReference type="Proteomes" id="UP000586634">
    <property type="component" value="Unassembled WGS sequence"/>
</dbReference>
<dbReference type="OrthoDB" id="9325190at2759"/>
<proteinExistence type="predicted"/>
<gene>
    <name evidence="1" type="primary">Erv31_2</name>
    <name evidence="1" type="ORF">NYCSEM_R15570</name>
</gene>
<name>A0A7L1HBI1_9CHAR</name>
<keyword evidence="2" id="KW-1185">Reference proteome</keyword>
<reference evidence="1 2" key="1">
    <citation type="submission" date="2019-09" db="EMBL/GenBank/DDBJ databases">
        <title>Bird 10,000 Genomes (B10K) Project - Family phase.</title>
        <authorList>
            <person name="Zhang G."/>
        </authorList>
    </citation>
    <scope>NUCLEOTIDE SEQUENCE [LARGE SCALE GENOMIC DNA]</scope>
    <source>
        <strain evidence="1">B10K-DU-002-14</strain>
        <tissue evidence="1">Muscle</tissue>
    </source>
</reference>
<accession>A0A7L1HBI1</accession>